<evidence type="ECO:0000259" key="7">
    <source>
        <dbReference type="Pfam" id="PF01029"/>
    </source>
</evidence>
<dbReference type="GO" id="GO:0003723">
    <property type="term" value="F:RNA binding"/>
    <property type="evidence" value="ECO:0007669"/>
    <property type="project" value="UniProtKB-UniRule"/>
</dbReference>
<dbReference type="Proteomes" id="UP000323392">
    <property type="component" value="Unassembled WGS sequence"/>
</dbReference>
<dbReference type="RefSeq" id="WP_066069167.1">
    <property type="nucleotide sequence ID" value="NZ_FRBG01000003.1"/>
</dbReference>
<dbReference type="Gene3D" id="1.10.940.10">
    <property type="entry name" value="NusB-like"/>
    <property type="match status" value="1"/>
</dbReference>
<comment type="similarity">
    <text evidence="1 6">Belongs to the NusB family.</text>
</comment>
<protein>
    <recommendedName>
        <fullName evidence="6">Transcription antitermination protein NusB</fullName>
    </recommendedName>
    <alternativeName>
        <fullName evidence="6">Antitermination factor NusB</fullName>
    </alternativeName>
</protein>
<evidence type="ECO:0000256" key="3">
    <source>
        <dbReference type="ARBA" id="ARBA00022884"/>
    </source>
</evidence>
<keyword evidence="5 6" id="KW-0804">Transcription</keyword>
<keyword evidence="2 6" id="KW-0889">Transcription antitermination</keyword>
<sequence>MSRRVSRELCMKLLYQLELTKDFNKEKINSFLDEYSYESTDKEYIMSIVENFIQNNEYIDKLISTHSVGWKLNRIAKVDLSILRLAITEIIYKEDIPLKVSINEAVELAKRYSDSDSASFINGVLGSVVNEIEK</sequence>
<keyword evidence="4 6" id="KW-0805">Transcription regulation</keyword>
<evidence type="ECO:0000256" key="2">
    <source>
        <dbReference type="ARBA" id="ARBA00022814"/>
    </source>
</evidence>
<comment type="caution">
    <text evidence="8">The sequence shown here is derived from an EMBL/GenBank/DDBJ whole genome shotgun (WGS) entry which is preliminary data.</text>
</comment>
<name>A0A150FRH5_CLOPD</name>
<dbReference type="GO" id="GO:0031564">
    <property type="term" value="P:transcription antitermination"/>
    <property type="evidence" value="ECO:0007669"/>
    <property type="project" value="UniProtKB-KW"/>
</dbReference>
<organism evidence="8 10">
    <name type="scientific">Alkalithermobacter thermoalcaliphilus JW-YL-7 = DSM 7308</name>
    <dbReference type="NCBI Taxonomy" id="1121328"/>
    <lineage>
        <taxon>Bacteria</taxon>
        <taxon>Bacillati</taxon>
        <taxon>Bacillota</taxon>
        <taxon>Clostridia</taxon>
        <taxon>Peptostreptococcales</taxon>
        <taxon>Tepidibacteraceae</taxon>
        <taxon>Alkalithermobacter</taxon>
    </lineage>
</organism>
<dbReference type="AlphaFoldDB" id="A0A150FRH5"/>
<keyword evidence="11" id="KW-1185">Reference proteome</keyword>
<reference evidence="9 11" key="2">
    <citation type="submission" date="2016-11" db="EMBL/GenBank/DDBJ databases">
        <authorList>
            <person name="Varghese N."/>
            <person name="Submissions S."/>
        </authorList>
    </citation>
    <scope>NUCLEOTIDE SEQUENCE [LARGE SCALE GENOMIC DNA]</scope>
    <source>
        <strain evidence="9 11">DSM 7308</strain>
    </source>
</reference>
<gene>
    <name evidence="6" type="primary">nusB</name>
    <name evidence="8" type="ORF">JWYL7_0715</name>
    <name evidence="9" type="ORF">SAMN05661008_00683</name>
</gene>
<dbReference type="Proteomes" id="UP000092605">
    <property type="component" value="Unassembled WGS sequence"/>
</dbReference>
<evidence type="ECO:0000313" key="8">
    <source>
        <dbReference type="EMBL" id="KXZ39640.1"/>
    </source>
</evidence>
<accession>A0A150FRH5</accession>
<dbReference type="InterPro" id="IPR011605">
    <property type="entry name" value="NusB_fam"/>
</dbReference>
<evidence type="ECO:0000256" key="4">
    <source>
        <dbReference type="ARBA" id="ARBA00023015"/>
    </source>
</evidence>
<dbReference type="PANTHER" id="PTHR11078:SF3">
    <property type="entry name" value="ANTITERMINATION NUSB DOMAIN-CONTAINING PROTEIN"/>
    <property type="match status" value="1"/>
</dbReference>
<proteinExistence type="inferred from homology"/>
<dbReference type="EMBL" id="LSFY01000001">
    <property type="protein sequence ID" value="KXZ39640.1"/>
    <property type="molecule type" value="Genomic_DNA"/>
</dbReference>
<dbReference type="SUPFAM" id="SSF48013">
    <property type="entry name" value="NusB-like"/>
    <property type="match status" value="1"/>
</dbReference>
<dbReference type="EMBL" id="FRBG01000003">
    <property type="protein sequence ID" value="SHK66318.1"/>
    <property type="molecule type" value="Genomic_DNA"/>
</dbReference>
<dbReference type="InterPro" id="IPR006027">
    <property type="entry name" value="NusB_RsmB_TIM44"/>
</dbReference>
<dbReference type="STRING" id="1121328.JWYL7_0715"/>
<evidence type="ECO:0000313" key="9">
    <source>
        <dbReference type="EMBL" id="SHK66318.1"/>
    </source>
</evidence>
<dbReference type="GO" id="GO:0006353">
    <property type="term" value="P:DNA-templated transcription termination"/>
    <property type="evidence" value="ECO:0007669"/>
    <property type="project" value="UniProtKB-UniRule"/>
</dbReference>
<comment type="function">
    <text evidence="6">Involved in transcription antitermination. Required for transcription of ribosomal RNA (rRNA) genes. Binds specifically to the boxA antiterminator sequence of the ribosomal RNA (rrn) operons.</text>
</comment>
<evidence type="ECO:0000256" key="5">
    <source>
        <dbReference type="ARBA" id="ARBA00023163"/>
    </source>
</evidence>
<dbReference type="PATRIC" id="fig|1121328.3.peg.720"/>
<dbReference type="HAMAP" id="MF_00073">
    <property type="entry name" value="NusB"/>
    <property type="match status" value="1"/>
</dbReference>
<dbReference type="OrthoDB" id="9811381at2"/>
<evidence type="ECO:0000313" key="10">
    <source>
        <dbReference type="Proteomes" id="UP000092605"/>
    </source>
</evidence>
<dbReference type="PANTHER" id="PTHR11078">
    <property type="entry name" value="N UTILIZATION SUBSTANCE PROTEIN B-RELATED"/>
    <property type="match status" value="1"/>
</dbReference>
<keyword evidence="3 6" id="KW-0694">RNA-binding</keyword>
<dbReference type="GO" id="GO:0005829">
    <property type="term" value="C:cytosol"/>
    <property type="evidence" value="ECO:0007669"/>
    <property type="project" value="TreeGrafter"/>
</dbReference>
<reference evidence="8 10" key="1">
    <citation type="submission" date="2016-02" db="EMBL/GenBank/DDBJ databases">
        <title>Draft genome sequence for Clostridium paradoxum JW-YL-7.</title>
        <authorList>
            <person name="Utturkar S.M."/>
            <person name="Lancaster A."/>
            <person name="Poole F.L."/>
            <person name="Adams M.W."/>
            <person name="Brown S.D."/>
        </authorList>
    </citation>
    <scope>NUCLEOTIDE SEQUENCE [LARGE SCALE GENOMIC DNA]</scope>
    <source>
        <strain evidence="8 10">JW-YL-7</strain>
    </source>
</reference>
<evidence type="ECO:0000256" key="1">
    <source>
        <dbReference type="ARBA" id="ARBA00005952"/>
    </source>
</evidence>
<feature type="domain" description="NusB/RsmB/TIM44" evidence="7">
    <location>
        <begin position="6"/>
        <end position="129"/>
    </location>
</feature>
<dbReference type="NCBIfam" id="TIGR01951">
    <property type="entry name" value="nusB"/>
    <property type="match status" value="1"/>
</dbReference>
<dbReference type="Pfam" id="PF01029">
    <property type="entry name" value="NusB"/>
    <property type="match status" value="1"/>
</dbReference>
<evidence type="ECO:0000313" key="11">
    <source>
        <dbReference type="Proteomes" id="UP000323392"/>
    </source>
</evidence>
<dbReference type="InterPro" id="IPR035926">
    <property type="entry name" value="NusB-like_sf"/>
</dbReference>
<evidence type="ECO:0000256" key="6">
    <source>
        <dbReference type="HAMAP-Rule" id="MF_00073"/>
    </source>
</evidence>